<organism evidence="2 3">
    <name type="scientific">Cytospora paraplurivora</name>
    <dbReference type="NCBI Taxonomy" id="2898453"/>
    <lineage>
        <taxon>Eukaryota</taxon>
        <taxon>Fungi</taxon>
        <taxon>Dikarya</taxon>
        <taxon>Ascomycota</taxon>
        <taxon>Pezizomycotina</taxon>
        <taxon>Sordariomycetes</taxon>
        <taxon>Sordariomycetidae</taxon>
        <taxon>Diaporthales</taxon>
        <taxon>Cytosporaceae</taxon>
        <taxon>Cytospora</taxon>
    </lineage>
</organism>
<evidence type="ECO:0000313" key="2">
    <source>
        <dbReference type="EMBL" id="KAK7745554.1"/>
    </source>
</evidence>
<comment type="caution">
    <text evidence="2">The sequence shown here is derived from an EMBL/GenBank/DDBJ whole genome shotgun (WGS) entry which is preliminary data.</text>
</comment>
<evidence type="ECO:0000313" key="3">
    <source>
        <dbReference type="Proteomes" id="UP001320245"/>
    </source>
</evidence>
<protein>
    <submittedName>
        <fullName evidence="2">Uncharacterized protein</fullName>
    </submittedName>
</protein>
<dbReference type="AlphaFoldDB" id="A0AAN9UC65"/>
<feature type="transmembrane region" description="Helical" evidence="1">
    <location>
        <begin position="177"/>
        <end position="205"/>
    </location>
</feature>
<keyword evidence="1" id="KW-1133">Transmembrane helix</keyword>
<reference evidence="2 3" key="1">
    <citation type="journal article" date="2023" name="PLoS ONE">
        <title>Cytospora paraplurivora sp. nov. isolated from orchards with fruit tree decline syndrome in Ontario, Canada.</title>
        <authorList>
            <person name="Ilyukhin E."/>
            <person name="Nguyen H.D.T."/>
            <person name="Castle A.J."/>
            <person name="Ellouze W."/>
        </authorList>
    </citation>
    <scope>NUCLEOTIDE SEQUENCE [LARGE SCALE GENOMIC DNA]</scope>
    <source>
        <strain evidence="2 3">FDS-564</strain>
    </source>
</reference>
<accession>A0AAN9UC65</accession>
<keyword evidence="3" id="KW-1185">Reference proteome</keyword>
<dbReference type="EMBL" id="JAJSPL020000008">
    <property type="protein sequence ID" value="KAK7745554.1"/>
    <property type="molecule type" value="Genomic_DNA"/>
</dbReference>
<keyword evidence="1" id="KW-0472">Membrane</keyword>
<sequence length="298" mass="33652">MADSADVVNKSVDLNDWVHDYSPSDYGSLTGVMFYRSYETPEVEDDLEVEGLYREFTGFQFAGVGQDPEAEQRTDSPWLNSTFQLDTSVNISRWQSGWEPRRRWRELGPVPYNSTLWFNGSAIALDAPFLNLDAEYTACSWYNGYESPILCLCYENTLLSSDFRQKDNLICISEEGYIWGFSSVVTLVGIILEICWILGCFGMLLDVHINSTLFRMNRPGSGLVRNILDVAGAVQRDLGEETGAYKNQELMKALERCPPVGYEVHDTDNKVGRIAIVSIPGSRNPRNRLKIESSSLYA</sequence>
<gene>
    <name evidence="2" type="ORF">SLS53_003054</name>
</gene>
<dbReference type="Proteomes" id="UP001320245">
    <property type="component" value="Unassembled WGS sequence"/>
</dbReference>
<evidence type="ECO:0000256" key="1">
    <source>
        <dbReference type="SAM" id="Phobius"/>
    </source>
</evidence>
<proteinExistence type="predicted"/>
<keyword evidence="1" id="KW-0812">Transmembrane</keyword>
<name>A0AAN9UC65_9PEZI</name>